<evidence type="ECO:0000313" key="1">
    <source>
        <dbReference type="EMBL" id="AFL84079.1"/>
    </source>
</evidence>
<dbReference type="Gene3D" id="2.120.10.30">
    <property type="entry name" value="TolB, C-terminal domain"/>
    <property type="match status" value="1"/>
</dbReference>
<protein>
    <recommendedName>
        <fullName evidence="3">6-bladed beta-propeller</fullName>
    </recommendedName>
</protein>
<evidence type="ECO:0000313" key="2">
    <source>
        <dbReference type="Proteomes" id="UP000006050"/>
    </source>
</evidence>
<dbReference type="Pfam" id="PF17170">
    <property type="entry name" value="DUF5128"/>
    <property type="match status" value="1"/>
</dbReference>
<name>I3Z4B1_BELBD</name>
<accession>I3Z4B1</accession>
<dbReference type="AlphaFoldDB" id="I3Z4B1"/>
<keyword evidence="2" id="KW-1185">Reference proteome</keyword>
<dbReference type="SUPFAM" id="SSF75011">
    <property type="entry name" value="3-carboxy-cis,cis-mucoante lactonizing enzyme"/>
    <property type="match status" value="1"/>
</dbReference>
<reference evidence="2" key="1">
    <citation type="submission" date="2012-06" db="EMBL/GenBank/DDBJ databases">
        <title>The complete genome of Belliella baltica DSM 15883.</title>
        <authorList>
            <person name="Lucas S."/>
            <person name="Copeland A."/>
            <person name="Lapidus A."/>
            <person name="Goodwin L."/>
            <person name="Pitluck S."/>
            <person name="Peters L."/>
            <person name="Mikhailova N."/>
            <person name="Davenport K."/>
            <person name="Kyrpides N."/>
            <person name="Mavromatis K."/>
            <person name="Pagani I."/>
            <person name="Ivanova N."/>
            <person name="Ovchinnikova G."/>
            <person name="Zeytun A."/>
            <person name="Detter J.C."/>
            <person name="Han C."/>
            <person name="Land M."/>
            <person name="Hauser L."/>
            <person name="Markowitz V."/>
            <person name="Cheng J.-F."/>
            <person name="Hugenholtz P."/>
            <person name="Woyke T."/>
            <person name="Wu D."/>
            <person name="Tindall B."/>
            <person name="Pomrenke H."/>
            <person name="Brambilla E."/>
            <person name="Klenk H.-P."/>
            <person name="Eisen J.A."/>
        </authorList>
    </citation>
    <scope>NUCLEOTIDE SEQUENCE [LARGE SCALE GENOMIC DNA]</scope>
    <source>
        <strain evidence="2">DSM 15883 / CIP 108006 / LMG 21964 / BA134</strain>
    </source>
</reference>
<proteinExistence type="predicted"/>
<dbReference type="HOGENOM" id="CLU_1607642_0_0_10"/>
<dbReference type="InterPro" id="IPR011042">
    <property type="entry name" value="6-blade_b-propeller_TolB-like"/>
</dbReference>
<dbReference type="EMBL" id="CP003281">
    <property type="protein sequence ID" value="AFL84079.1"/>
    <property type="molecule type" value="Genomic_DNA"/>
</dbReference>
<dbReference type="STRING" id="866536.Belba_1462"/>
<gene>
    <name evidence="1" type="ordered locus">Belba_1462</name>
</gene>
<dbReference type="Proteomes" id="UP000006050">
    <property type="component" value="Chromosome"/>
</dbReference>
<evidence type="ECO:0008006" key="3">
    <source>
        <dbReference type="Google" id="ProtNLM"/>
    </source>
</evidence>
<sequence>MMTNSNLSPQKYLNFFLGLILFCSTVACDNPSSQDIILVDLNTEKLINYSDIFDDLKIVQLDNEVLVGDCDDLLITDNRIIVLDGRISNSVHFFDSNGNLLKSIAAQDGPEVFTSPSTISLINKNTEVLVTDGMSFNCYVYDLSGNFVRQVQTNGSVKGCFFATS</sequence>
<organism evidence="1 2">
    <name type="scientific">Belliella baltica (strain DSM 15883 / CIP 108006 / LMG 21964 / BA134)</name>
    <dbReference type="NCBI Taxonomy" id="866536"/>
    <lineage>
        <taxon>Bacteria</taxon>
        <taxon>Pseudomonadati</taxon>
        <taxon>Bacteroidota</taxon>
        <taxon>Cytophagia</taxon>
        <taxon>Cytophagales</taxon>
        <taxon>Cyclobacteriaceae</taxon>
        <taxon>Belliella</taxon>
    </lineage>
</organism>
<dbReference type="KEGG" id="bbd:Belba_1462"/>